<dbReference type="EMBL" id="FTOB01000002">
    <property type="protein sequence ID" value="SIS47575.1"/>
    <property type="molecule type" value="Genomic_DNA"/>
</dbReference>
<evidence type="ECO:0000313" key="2">
    <source>
        <dbReference type="Proteomes" id="UP000185728"/>
    </source>
</evidence>
<reference evidence="1 2" key="1">
    <citation type="submission" date="2017-01" db="EMBL/GenBank/DDBJ databases">
        <authorList>
            <person name="Varghese N."/>
            <person name="Submissions S."/>
        </authorList>
    </citation>
    <scope>NUCLEOTIDE SEQUENCE [LARGE SCALE GENOMIC DNA]</scope>
    <source>
        <strain evidence="1 2">DSM 2061</strain>
    </source>
</reference>
<evidence type="ECO:0000313" key="1">
    <source>
        <dbReference type="EMBL" id="SIS47575.1"/>
    </source>
</evidence>
<dbReference type="RefSeq" id="WP_076453948.1">
    <property type="nucleotide sequence ID" value="NZ_FTOB01000002.1"/>
</dbReference>
<sequence length="327" mass="38844">MLSASDTINYGTMKYTYITLLFLSLVLCSSGNETSQETFVTPSTYIDSIFTAVKNNDFEKFRRQFDSRELKKANRLKTLGNLNEVQEKFILYVDDHEKGLVQNYNNLRDTINKYGLSRDRQYHNRFVYVNRLDKTHKRVEYAKSVDFSFLKDSVILTFTPFHYELHKTDTHWVSKNKLEIKRYPVQEISKSPPYFVNTIREDFIAYGEKIYTLIKNKNLEDLKLEYPQKDEFGLLNTSEESLEKLPRYLQENHVKLEKEFDTFTSVESLYRERTSVLWKKKNYRNEGNTRVTLYVKTTKGDRLINIICMPTEKRIMLDHISTKLITP</sequence>
<accession>A0ABY1KLH5</accession>
<name>A0ABY1KLH5_9FLAO</name>
<protein>
    <submittedName>
        <fullName evidence="1">Uncharacterized protein</fullName>
    </submittedName>
</protein>
<proteinExistence type="predicted"/>
<keyword evidence="2" id="KW-1185">Reference proteome</keyword>
<organism evidence="1 2">
    <name type="scientific">Zobellia uliginosa</name>
    <dbReference type="NCBI Taxonomy" id="143224"/>
    <lineage>
        <taxon>Bacteria</taxon>
        <taxon>Pseudomonadati</taxon>
        <taxon>Bacteroidota</taxon>
        <taxon>Flavobacteriia</taxon>
        <taxon>Flavobacteriales</taxon>
        <taxon>Flavobacteriaceae</taxon>
        <taxon>Zobellia</taxon>
    </lineage>
</organism>
<gene>
    <name evidence="1" type="ORF">SAMN05421766_102146</name>
</gene>
<comment type="caution">
    <text evidence="1">The sequence shown here is derived from an EMBL/GenBank/DDBJ whole genome shotgun (WGS) entry which is preliminary data.</text>
</comment>
<dbReference type="Proteomes" id="UP000185728">
    <property type="component" value="Unassembled WGS sequence"/>
</dbReference>